<dbReference type="Gramene" id="ERN11208">
    <property type="protein sequence ID" value="ERN11208"/>
    <property type="gene ID" value="AMTR_s00024p00217730"/>
</dbReference>
<dbReference type="SUPFAM" id="SSF48613">
    <property type="entry name" value="Heme oxygenase-like"/>
    <property type="match status" value="1"/>
</dbReference>
<comment type="subcellular location">
    <subcellularLocation>
        <location evidence="1">Plastid</location>
        <location evidence="1">Chloroplast</location>
    </subcellularLocation>
</comment>
<proteinExistence type="inferred from homology"/>
<keyword evidence="7" id="KW-0934">Plastid</keyword>
<dbReference type="GO" id="GO:0006788">
    <property type="term" value="P:heme oxidation"/>
    <property type="evidence" value="ECO:0007669"/>
    <property type="project" value="InterPro"/>
</dbReference>
<dbReference type="GO" id="GO:0004392">
    <property type="term" value="F:heme oxygenase (decyclizing) activity"/>
    <property type="evidence" value="ECO:0007669"/>
    <property type="project" value="UniProtKB-EC"/>
</dbReference>
<dbReference type="Pfam" id="PF01126">
    <property type="entry name" value="Heme_oxygenase"/>
    <property type="match status" value="1"/>
</dbReference>
<dbReference type="OrthoDB" id="652091at2759"/>
<evidence type="ECO:0000256" key="4">
    <source>
        <dbReference type="ARBA" id="ARBA00022528"/>
    </source>
</evidence>
<dbReference type="HOGENOM" id="CLU_063325_0_0_1"/>
<evidence type="ECO:0000313" key="12">
    <source>
        <dbReference type="EMBL" id="ERN11208.1"/>
    </source>
</evidence>
<dbReference type="Gene3D" id="1.20.910.10">
    <property type="entry name" value="Heme oxygenase-like"/>
    <property type="match status" value="1"/>
</dbReference>
<protein>
    <recommendedName>
        <fullName evidence="3">heme oxygenase (biliverdin-producing)</fullName>
        <ecNumber evidence="3">1.14.14.18</ecNumber>
    </recommendedName>
</protein>
<dbReference type="InterPro" id="IPR016053">
    <property type="entry name" value="Haem_Oase-like"/>
</dbReference>
<dbReference type="PANTHER" id="PTHR35703:SF1">
    <property type="entry name" value="INACTIVE HEME OXYGENASE 2, CHLOROPLASTIC-RELATED"/>
    <property type="match status" value="1"/>
</dbReference>
<dbReference type="InterPro" id="IPR016084">
    <property type="entry name" value="Haem_Oase-like_multi-hlx"/>
</dbReference>
<evidence type="ECO:0000256" key="10">
    <source>
        <dbReference type="ARBA" id="ARBA00023002"/>
    </source>
</evidence>
<evidence type="ECO:0000313" key="13">
    <source>
        <dbReference type="Proteomes" id="UP000017836"/>
    </source>
</evidence>
<evidence type="ECO:0000256" key="1">
    <source>
        <dbReference type="ARBA" id="ARBA00004229"/>
    </source>
</evidence>
<dbReference type="STRING" id="13333.W1PT50"/>
<evidence type="ECO:0000256" key="5">
    <source>
        <dbReference type="ARBA" id="ARBA00022531"/>
    </source>
</evidence>
<organism evidence="12 13">
    <name type="scientific">Amborella trichopoda</name>
    <dbReference type="NCBI Taxonomy" id="13333"/>
    <lineage>
        <taxon>Eukaryota</taxon>
        <taxon>Viridiplantae</taxon>
        <taxon>Streptophyta</taxon>
        <taxon>Embryophyta</taxon>
        <taxon>Tracheophyta</taxon>
        <taxon>Spermatophyta</taxon>
        <taxon>Magnoliopsida</taxon>
        <taxon>Amborellales</taxon>
        <taxon>Amborellaceae</taxon>
        <taxon>Amborella</taxon>
    </lineage>
</organism>
<reference evidence="13" key="1">
    <citation type="journal article" date="2013" name="Science">
        <title>The Amborella genome and the evolution of flowering plants.</title>
        <authorList>
            <consortium name="Amborella Genome Project"/>
        </authorList>
    </citation>
    <scope>NUCLEOTIDE SEQUENCE [LARGE SCALE GENOMIC DNA]</scope>
</reference>
<evidence type="ECO:0000256" key="6">
    <source>
        <dbReference type="ARBA" id="ARBA00022617"/>
    </source>
</evidence>
<evidence type="ECO:0000256" key="7">
    <source>
        <dbReference type="ARBA" id="ARBA00022640"/>
    </source>
</evidence>
<dbReference type="KEGG" id="atr:18439399"/>
<dbReference type="OMA" id="MALFACE"/>
<dbReference type="AlphaFoldDB" id="W1PT50"/>
<dbReference type="EMBL" id="KI392710">
    <property type="protein sequence ID" value="ERN11208.1"/>
    <property type="molecule type" value="Genomic_DNA"/>
</dbReference>
<keyword evidence="8" id="KW-0479">Metal-binding</keyword>
<comment type="similarity">
    <text evidence="2">Belongs to the heme oxygenase family.</text>
</comment>
<dbReference type="Proteomes" id="UP000017836">
    <property type="component" value="Unassembled WGS sequence"/>
</dbReference>
<evidence type="ECO:0000256" key="9">
    <source>
        <dbReference type="ARBA" id="ARBA00022946"/>
    </source>
</evidence>
<keyword evidence="11" id="KW-0408">Iron</keyword>
<name>W1PT50_AMBTC</name>
<sequence length="268" mass="30952">MALFACELLPQRSCDLGFGFTHTLQDFKRVPCCRPLQFPETTLANGRVFCSTIIKKRVRYRKQYPGESKGIVEEMRFVAMRLRTEETEDGPEGTWEPTIEGYLKYLVDNKLVFVTLDRIVDEASHVAYADFRNTGLERSIGLSKDLEWFRLQGYVIPEPSNPGTAYAKYLEEIAEKSAPAFLCHFYNIYFAHVAGSRVIGKQVSEKILDGKDLEFYKWQGDAAELLGNVREKLNNHAEYWSRYEKNKCLREAAKSFRYSSQILRLIVV</sequence>
<dbReference type="InterPro" id="IPR002051">
    <property type="entry name" value="Haem_Oase"/>
</dbReference>
<dbReference type="EC" id="1.14.14.18" evidence="3"/>
<dbReference type="InterPro" id="IPR016951">
    <property type="entry name" value="Haem_Oase_decyc_pln"/>
</dbReference>
<dbReference type="GO" id="GO:0046872">
    <property type="term" value="F:metal ion binding"/>
    <property type="evidence" value="ECO:0007669"/>
    <property type="project" value="UniProtKB-KW"/>
</dbReference>
<evidence type="ECO:0000256" key="8">
    <source>
        <dbReference type="ARBA" id="ARBA00022723"/>
    </source>
</evidence>
<accession>W1PT50</accession>
<dbReference type="PANTHER" id="PTHR35703">
    <property type="entry name" value="HEME OXYGENASE 1, CHLOROPLASTIC-RELATED"/>
    <property type="match status" value="1"/>
</dbReference>
<evidence type="ECO:0000256" key="11">
    <source>
        <dbReference type="ARBA" id="ARBA00023004"/>
    </source>
</evidence>
<keyword evidence="13" id="KW-1185">Reference proteome</keyword>
<dbReference type="FunFam" id="1.20.910.10:FF:000005">
    <property type="entry name" value="Heme oxygenase 1"/>
    <property type="match status" value="1"/>
</dbReference>
<dbReference type="GO" id="GO:0015979">
    <property type="term" value="P:photosynthesis"/>
    <property type="evidence" value="ECO:0007669"/>
    <property type="project" value="UniProtKB-KW"/>
</dbReference>
<evidence type="ECO:0000256" key="3">
    <source>
        <dbReference type="ARBA" id="ARBA00012360"/>
    </source>
</evidence>
<keyword evidence="6" id="KW-0349">Heme</keyword>
<dbReference type="eggNOG" id="KOG4480">
    <property type="taxonomic scope" value="Eukaryota"/>
</dbReference>
<keyword evidence="10" id="KW-0560">Oxidoreductase</keyword>
<keyword evidence="9" id="KW-0809">Transit peptide</keyword>
<dbReference type="CDD" id="cd19165">
    <property type="entry name" value="HemeO"/>
    <property type="match status" value="1"/>
</dbReference>
<keyword evidence="5" id="KW-0602">Photosynthesis</keyword>
<keyword evidence="4" id="KW-0150">Chloroplast</keyword>
<evidence type="ECO:0000256" key="2">
    <source>
        <dbReference type="ARBA" id="ARBA00006134"/>
    </source>
</evidence>
<gene>
    <name evidence="12" type="ORF">AMTR_s00024p00217730</name>
</gene>
<dbReference type="GO" id="GO:0009507">
    <property type="term" value="C:chloroplast"/>
    <property type="evidence" value="ECO:0007669"/>
    <property type="project" value="UniProtKB-SubCell"/>
</dbReference>